<dbReference type="RefSeq" id="WP_386801552.1">
    <property type="nucleotide sequence ID" value="NZ_JBHTMU010000004.1"/>
</dbReference>
<evidence type="ECO:0000313" key="7">
    <source>
        <dbReference type="EMBL" id="MFD1341496.1"/>
    </source>
</evidence>
<organism evidence="7 8">
    <name type="scientific">Litorisediminicola beolgyonensis</name>
    <dbReference type="NCBI Taxonomy" id="1173614"/>
    <lineage>
        <taxon>Bacteria</taxon>
        <taxon>Pseudomonadati</taxon>
        <taxon>Pseudomonadota</taxon>
        <taxon>Alphaproteobacteria</taxon>
        <taxon>Rhodobacterales</taxon>
        <taxon>Paracoccaceae</taxon>
        <taxon>Litorisediminicola</taxon>
    </lineage>
</organism>
<evidence type="ECO:0000256" key="5">
    <source>
        <dbReference type="ARBA" id="ARBA00023004"/>
    </source>
</evidence>
<dbReference type="InterPro" id="IPR002321">
    <property type="entry name" value="Cyt_c_II"/>
</dbReference>
<keyword evidence="4" id="KW-0249">Electron transport</keyword>
<proteinExistence type="predicted"/>
<accession>A0ABW3ZE91</accession>
<name>A0ABW3ZE91_9RHOB</name>
<dbReference type="Pfam" id="PF01322">
    <property type="entry name" value="Cytochrom_C_2"/>
    <property type="match status" value="1"/>
</dbReference>
<evidence type="ECO:0000256" key="6">
    <source>
        <dbReference type="SAM" id="SignalP"/>
    </source>
</evidence>
<sequence length="144" mass="15186">MKIYIALALIAAGTVAVAHSGVKNPDVMNRMIGMSEMAKQMKTVGAMAKGETAFDADAVNAALATLSEEASYIPSLFEINATDPKSEALPVIWEEFDTFAGHAKHLEEITASLAGTVKSPGDLGPVMKEVGKACAACHSDYRKE</sequence>
<evidence type="ECO:0000256" key="2">
    <source>
        <dbReference type="ARBA" id="ARBA00022617"/>
    </source>
</evidence>
<comment type="caution">
    <text evidence="7">The sequence shown here is derived from an EMBL/GenBank/DDBJ whole genome shotgun (WGS) entry which is preliminary data.</text>
</comment>
<keyword evidence="2" id="KW-0349">Heme</keyword>
<dbReference type="EMBL" id="JBHTMU010000004">
    <property type="protein sequence ID" value="MFD1341496.1"/>
    <property type="molecule type" value="Genomic_DNA"/>
</dbReference>
<gene>
    <name evidence="7" type="ORF">ACFQ4E_03610</name>
</gene>
<keyword evidence="3" id="KW-0479">Metal-binding</keyword>
<evidence type="ECO:0000256" key="1">
    <source>
        <dbReference type="ARBA" id="ARBA00022448"/>
    </source>
</evidence>
<keyword evidence="5" id="KW-0408">Iron</keyword>
<reference evidence="8" key="1">
    <citation type="journal article" date="2019" name="Int. J. Syst. Evol. Microbiol.">
        <title>The Global Catalogue of Microorganisms (GCM) 10K type strain sequencing project: providing services to taxonomists for standard genome sequencing and annotation.</title>
        <authorList>
            <consortium name="The Broad Institute Genomics Platform"/>
            <consortium name="The Broad Institute Genome Sequencing Center for Infectious Disease"/>
            <person name="Wu L."/>
            <person name="Ma J."/>
        </authorList>
    </citation>
    <scope>NUCLEOTIDE SEQUENCE [LARGE SCALE GENOMIC DNA]</scope>
    <source>
        <strain evidence="8">CCUG 62953</strain>
    </source>
</reference>
<feature type="signal peptide" evidence="6">
    <location>
        <begin position="1"/>
        <end position="20"/>
    </location>
</feature>
<dbReference type="SUPFAM" id="SSF47175">
    <property type="entry name" value="Cytochromes"/>
    <property type="match status" value="1"/>
</dbReference>
<protein>
    <submittedName>
        <fullName evidence="7">C-type cytochrome</fullName>
    </submittedName>
</protein>
<dbReference type="PROSITE" id="PS51009">
    <property type="entry name" value="CYTCII"/>
    <property type="match status" value="1"/>
</dbReference>
<keyword evidence="8" id="KW-1185">Reference proteome</keyword>
<dbReference type="InterPro" id="IPR010980">
    <property type="entry name" value="Cyt_c/b562"/>
</dbReference>
<dbReference type="Proteomes" id="UP001597135">
    <property type="component" value="Unassembled WGS sequence"/>
</dbReference>
<keyword evidence="1" id="KW-0813">Transport</keyword>
<dbReference type="InterPro" id="IPR012127">
    <property type="entry name" value="Cyt_c_prime"/>
</dbReference>
<dbReference type="Gene3D" id="1.20.120.10">
    <property type="entry name" value="Cytochrome c/b562"/>
    <property type="match status" value="1"/>
</dbReference>
<evidence type="ECO:0000256" key="4">
    <source>
        <dbReference type="ARBA" id="ARBA00022982"/>
    </source>
</evidence>
<evidence type="ECO:0000313" key="8">
    <source>
        <dbReference type="Proteomes" id="UP001597135"/>
    </source>
</evidence>
<feature type="chain" id="PRO_5045261292" evidence="6">
    <location>
        <begin position="21"/>
        <end position="144"/>
    </location>
</feature>
<dbReference type="PIRSF" id="PIRSF000027">
    <property type="entry name" value="Cytc_c_prime"/>
    <property type="match status" value="1"/>
</dbReference>
<evidence type="ECO:0000256" key="3">
    <source>
        <dbReference type="ARBA" id="ARBA00022723"/>
    </source>
</evidence>
<keyword evidence="6" id="KW-0732">Signal</keyword>